<dbReference type="SMART" id="SM00868">
    <property type="entry name" value="zf-AD"/>
    <property type="match status" value="1"/>
</dbReference>
<dbReference type="GO" id="GO:0008270">
    <property type="term" value="F:zinc ion binding"/>
    <property type="evidence" value="ECO:0007669"/>
    <property type="project" value="UniProtKB-UniRule"/>
</dbReference>
<sequence>MAVVTVDGAALHPAMCRLCLQSGPETATVSIFSIANGFVVAQMAQDCLGIEIVKDGSAYENVCSPCIVSLVSMYELYLKYQECNRVFLQLLQASLDQLNPTPCPVDMQFEDLIEEDYSIDEENIEIVSVEEPRVDGNSDSTVDQVLEDSVYYMQGFGASVRSAGEIDGLPNGPSAEETEWCTPVQHSTGTLMEELNAQVARLDGQEMANSSPTQKIISSVETN</sequence>
<evidence type="ECO:0000313" key="2">
    <source>
        <dbReference type="Proteomes" id="UP000069272"/>
    </source>
</evidence>
<dbReference type="STRING" id="7167.A0A182FRH8"/>
<dbReference type="AlphaFoldDB" id="A0A182FRH8"/>
<dbReference type="VEuPathDB" id="VectorBase:AALB20_028553"/>
<protein>
    <submittedName>
        <fullName evidence="1">Uncharacterized protein</fullName>
    </submittedName>
</protein>
<dbReference type="EnsemblMetazoa" id="AALB009154-RA">
    <property type="protein sequence ID" value="AALB009154-PA"/>
    <property type="gene ID" value="AALB009154"/>
</dbReference>
<dbReference type="Proteomes" id="UP000069272">
    <property type="component" value="Chromosome 2R"/>
</dbReference>
<reference evidence="1" key="2">
    <citation type="submission" date="2022-08" db="UniProtKB">
        <authorList>
            <consortium name="EnsemblMetazoa"/>
        </authorList>
    </citation>
    <scope>IDENTIFICATION</scope>
    <source>
        <strain evidence="1">STECLA/ALBI9_A</strain>
    </source>
</reference>
<organism evidence="1 2">
    <name type="scientific">Anopheles albimanus</name>
    <name type="common">New world malaria mosquito</name>
    <dbReference type="NCBI Taxonomy" id="7167"/>
    <lineage>
        <taxon>Eukaryota</taxon>
        <taxon>Metazoa</taxon>
        <taxon>Ecdysozoa</taxon>
        <taxon>Arthropoda</taxon>
        <taxon>Hexapoda</taxon>
        <taxon>Insecta</taxon>
        <taxon>Pterygota</taxon>
        <taxon>Neoptera</taxon>
        <taxon>Endopterygota</taxon>
        <taxon>Diptera</taxon>
        <taxon>Nematocera</taxon>
        <taxon>Culicoidea</taxon>
        <taxon>Culicidae</taxon>
        <taxon>Anophelinae</taxon>
        <taxon>Anopheles</taxon>
    </lineage>
</organism>
<dbReference type="VEuPathDB" id="VectorBase:AALB009154"/>
<reference evidence="1 2" key="1">
    <citation type="journal article" date="2017" name="G3 (Bethesda)">
        <title>The Physical Genome Mapping of Anopheles albimanus Corrected Scaffold Misassemblies and Identified Interarm Rearrangements in Genus Anopheles.</title>
        <authorList>
            <person name="Artemov G.N."/>
            <person name="Peery A.N."/>
            <person name="Jiang X."/>
            <person name="Tu Z."/>
            <person name="Stegniy V.N."/>
            <person name="Sharakhova M.V."/>
            <person name="Sharakhov I.V."/>
        </authorList>
    </citation>
    <scope>NUCLEOTIDE SEQUENCE [LARGE SCALE GENOMIC DNA]</scope>
    <source>
        <strain evidence="1 2">ALBI9_A</strain>
    </source>
</reference>
<dbReference type="InterPro" id="IPR012934">
    <property type="entry name" value="Znf_AD"/>
</dbReference>
<dbReference type="GO" id="GO:0005634">
    <property type="term" value="C:nucleus"/>
    <property type="evidence" value="ECO:0007669"/>
    <property type="project" value="InterPro"/>
</dbReference>
<keyword evidence="2" id="KW-1185">Reference proteome</keyword>
<dbReference type="SUPFAM" id="SSF57716">
    <property type="entry name" value="Glucocorticoid receptor-like (DNA-binding domain)"/>
    <property type="match status" value="1"/>
</dbReference>
<proteinExistence type="predicted"/>
<dbReference type="Pfam" id="PF07776">
    <property type="entry name" value="zf-AD"/>
    <property type="match status" value="1"/>
</dbReference>
<evidence type="ECO:0000313" key="1">
    <source>
        <dbReference type="EnsemblMetazoa" id="AALB009154-PA"/>
    </source>
</evidence>
<name>A0A182FRH8_ANOAL</name>
<dbReference type="Gene3D" id="3.40.1800.20">
    <property type="match status" value="1"/>
</dbReference>
<dbReference type="PROSITE" id="PS51915">
    <property type="entry name" value="ZAD"/>
    <property type="match status" value="1"/>
</dbReference>
<accession>A0A182FRH8</accession>